<dbReference type="InterPro" id="IPR036736">
    <property type="entry name" value="ACP-like_sf"/>
</dbReference>
<dbReference type="PANTHER" id="PTHR45527">
    <property type="entry name" value="NONRIBOSOMAL PEPTIDE SYNTHETASE"/>
    <property type="match status" value="1"/>
</dbReference>
<evidence type="ECO:0000256" key="1">
    <source>
        <dbReference type="ARBA" id="ARBA00001957"/>
    </source>
</evidence>
<feature type="region of interest" description="Disordered" evidence="4">
    <location>
        <begin position="168"/>
        <end position="191"/>
    </location>
</feature>
<evidence type="ECO:0000259" key="5">
    <source>
        <dbReference type="PROSITE" id="PS50075"/>
    </source>
</evidence>
<dbReference type="PANTHER" id="PTHR45527:SF1">
    <property type="entry name" value="FATTY ACID SYNTHASE"/>
    <property type="match status" value="1"/>
</dbReference>
<dbReference type="Pfam" id="PF00668">
    <property type="entry name" value="Condensation"/>
    <property type="match status" value="1"/>
</dbReference>
<dbReference type="SUPFAM" id="SSF47336">
    <property type="entry name" value="ACP-like"/>
    <property type="match status" value="1"/>
</dbReference>
<evidence type="ECO:0000256" key="2">
    <source>
        <dbReference type="ARBA" id="ARBA00022450"/>
    </source>
</evidence>
<protein>
    <submittedName>
        <fullName evidence="6">Condensation domain-containing protein</fullName>
    </submittedName>
</protein>
<feature type="non-terminal residue" evidence="6">
    <location>
        <position position="229"/>
    </location>
</feature>
<dbReference type="RefSeq" id="WP_319009966.1">
    <property type="nucleotide sequence ID" value="NZ_JAWJZF010000362.1"/>
</dbReference>
<keyword evidence="3" id="KW-0597">Phosphoprotein</keyword>
<feature type="non-terminal residue" evidence="6">
    <location>
        <position position="1"/>
    </location>
</feature>
<evidence type="ECO:0000313" key="7">
    <source>
        <dbReference type="Proteomes" id="UP001278571"/>
    </source>
</evidence>
<feature type="domain" description="Carrier" evidence="5">
    <location>
        <begin position="8"/>
        <end position="90"/>
    </location>
</feature>
<proteinExistence type="predicted"/>
<dbReference type="InterPro" id="IPR006162">
    <property type="entry name" value="Ppantetheine_attach_site"/>
</dbReference>
<dbReference type="InterPro" id="IPR023213">
    <property type="entry name" value="CAT-like_dom_sf"/>
</dbReference>
<keyword evidence="7" id="KW-1185">Reference proteome</keyword>
<dbReference type="Gene3D" id="1.10.1200.10">
    <property type="entry name" value="ACP-like"/>
    <property type="match status" value="1"/>
</dbReference>
<organism evidence="6 7">
    <name type="scientific">Streptomyces roseolus</name>
    <dbReference type="NCBI Taxonomy" id="67358"/>
    <lineage>
        <taxon>Bacteria</taxon>
        <taxon>Bacillati</taxon>
        <taxon>Actinomycetota</taxon>
        <taxon>Actinomycetes</taxon>
        <taxon>Kitasatosporales</taxon>
        <taxon>Streptomycetaceae</taxon>
        <taxon>Streptomyces</taxon>
    </lineage>
</organism>
<dbReference type="EMBL" id="JAWJZF010000362">
    <property type="protein sequence ID" value="MDX2293574.1"/>
    <property type="molecule type" value="Genomic_DNA"/>
</dbReference>
<reference evidence="6 7" key="1">
    <citation type="submission" date="2023-10" db="EMBL/GenBank/DDBJ databases">
        <authorList>
            <person name="Wang X.X."/>
        </authorList>
    </citation>
    <scope>NUCLEOTIDE SEQUENCE [LARGE SCALE GENOMIC DNA]</scope>
    <source>
        <strain evidence="6 7">NBRC 12816</strain>
    </source>
</reference>
<dbReference type="InterPro" id="IPR009081">
    <property type="entry name" value="PP-bd_ACP"/>
</dbReference>
<accession>A0ABU4K740</accession>
<dbReference type="SUPFAM" id="SSF52777">
    <property type="entry name" value="CoA-dependent acyltransferases"/>
    <property type="match status" value="2"/>
</dbReference>
<dbReference type="PROSITE" id="PS50075">
    <property type="entry name" value="CARRIER"/>
    <property type="match status" value="1"/>
</dbReference>
<dbReference type="Gene3D" id="3.30.559.10">
    <property type="entry name" value="Chloramphenicol acetyltransferase-like domain"/>
    <property type="match status" value="1"/>
</dbReference>
<evidence type="ECO:0000313" key="6">
    <source>
        <dbReference type="EMBL" id="MDX2293574.1"/>
    </source>
</evidence>
<evidence type="ECO:0000256" key="3">
    <source>
        <dbReference type="ARBA" id="ARBA00022553"/>
    </source>
</evidence>
<comment type="cofactor">
    <cofactor evidence="1">
        <name>pantetheine 4'-phosphate</name>
        <dbReference type="ChEBI" id="CHEBI:47942"/>
    </cofactor>
</comment>
<comment type="caution">
    <text evidence="6">The sequence shown here is derived from an EMBL/GenBank/DDBJ whole genome shotgun (WGS) entry which is preliminary data.</text>
</comment>
<dbReference type="InterPro" id="IPR001242">
    <property type="entry name" value="Condensation_dom"/>
</dbReference>
<sequence>PVTPTRPADLPAVLSAHAARPFDLATEPPLRAHLFTTSAEESVLLLGGHSLLAARLAVRIRAALGAELTLRDLFEAPTVAALAERLDAAAPARPALLPATRPAALPLSPAQRRLWFLDRAENGAAAYNVAHALHLDGPPDPTALAAALADVTRRHEALRTVFHEERGEVHQRILPPDRARPDLPVTPTRPADLPAVLSAHAARPFDLATEPPLRAHLFTTSAEESVLLL</sequence>
<dbReference type="Pfam" id="PF00550">
    <property type="entry name" value="PP-binding"/>
    <property type="match status" value="1"/>
</dbReference>
<name>A0ABU4K740_9ACTN</name>
<keyword evidence="2" id="KW-0596">Phosphopantetheine</keyword>
<feature type="compositionally biased region" description="Basic and acidic residues" evidence="4">
    <location>
        <begin position="168"/>
        <end position="181"/>
    </location>
</feature>
<dbReference type="Proteomes" id="UP001278571">
    <property type="component" value="Unassembled WGS sequence"/>
</dbReference>
<dbReference type="PROSITE" id="PS00012">
    <property type="entry name" value="PHOSPHOPANTETHEINE"/>
    <property type="match status" value="1"/>
</dbReference>
<gene>
    <name evidence="6" type="ORF">R2363_15505</name>
</gene>
<evidence type="ECO:0000256" key="4">
    <source>
        <dbReference type="SAM" id="MobiDB-lite"/>
    </source>
</evidence>